<dbReference type="Gene3D" id="3.40.1280.10">
    <property type="match status" value="1"/>
</dbReference>
<dbReference type="PIRSF" id="PIRSF015601">
    <property type="entry name" value="MTase_slr0722"/>
    <property type="match status" value="1"/>
</dbReference>
<accession>A0A2S7WUD5</accession>
<dbReference type="OrthoDB" id="9815641at2"/>
<reference evidence="13 14" key="1">
    <citation type="submission" date="2016-12" db="EMBL/GenBank/DDBJ databases">
        <title>Trade-off between light-utilization and light-protection in marine flavobacteria.</title>
        <authorList>
            <person name="Kumagai Y."/>
            <person name="Yoshizawa S."/>
            <person name="Kogure K."/>
            <person name="Iwasaki W."/>
        </authorList>
    </citation>
    <scope>NUCLEOTIDE SEQUENCE [LARGE SCALE GENOMIC DNA]</scope>
    <source>
        <strain evidence="13 14">ATCC 43844</strain>
    </source>
</reference>
<dbReference type="InterPro" id="IPR046886">
    <property type="entry name" value="RsmE_MTase_dom"/>
</dbReference>
<dbReference type="SUPFAM" id="SSF75217">
    <property type="entry name" value="alpha/beta knot"/>
    <property type="match status" value="1"/>
</dbReference>
<evidence type="ECO:0000256" key="1">
    <source>
        <dbReference type="ARBA" id="ARBA00004496"/>
    </source>
</evidence>
<dbReference type="InterPro" id="IPR006700">
    <property type="entry name" value="RsmE"/>
</dbReference>
<dbReference type="EC" id="2.1.1.193" evidence="10"/>
<evidence type="ECO:0000256" key="10">
    <source>
        <dbReference type="PIRNR" id="PIRNR015601"/>
    </source>
</evidence>
<name>A0A2S7WUD5_9FLAO</name>
<evidence type="ECO:0000256" key="2">
    <source>
        <dbReference type="ARBA" id="ARBA00005528"/>
    </source>
</evidence>
<evidence type="ECO:0000256" key="9">
    <source>
        <dbReference type="ARBA" id="ARBA00047944"/>
    </source>
</evidence>
<dbReference type="AlphaFoldDB" id="A0A2S7WUD5"/>
<evidence type="ECO:0000313" key="13">
    <source>
        <dbReference type="EMBL" id="PQJ81199.1"/>
    </source>
</evidence>
<dbReference type="RefSeq" id="WP_105019780.1">
    <property type="nucleotide sequence ID" value="NZ_MSCM01000001.1"/>
</dbReference>
<comment type="similarity">
    <text evidence="2 10">Belongs to the RNA methyltransferase RsmE family.</text>
</comment>
<gene>
    <name evidence="13" type="ORF">BTO16_00735</name>
</gene>
<dbReference type="CDD" id="cd18084">
    <property type="entry name" value="RsmE-like"/>
    <property type="match status" value="1"/>
</dbReference>
<dbReference type="NCBIfam" id="TIGR00046">
    <property type="entry name" value="RsmE family RNA methyltransferase"/>
    <property type="match status" value="1"/>
</dbReference>
<evidence type="ECO:0000256" key="8">
    <source>
        <dbReference type="ARBA" id="ARBA00025699"/>
    </source>
</evidence>
<sequence>MQLFYNPQITKDTTQITFDKIESKHIVRVLRKKEKDILHITNGFGFLFEVKIIIASDKKCVAEIISAEKKPKPWPYYVHIAIAPTKNNDRIEWFLEKATEIGIDEITPIICSNSERRYVKIDRFEKIIQAAMKQSLKFTLPKINEPVKFNDFINQTFDGTICIAHCEPLDKSATQKEKKVLKSVVNPSEKTTILIGPEGDFSTQEITKALEKKWIPISLGESRLRTETAGLVAIQNISFINQ</sequence>
<comment type="function">
    <text evidence="8 10">Specifically methylates the N3 position of the uracil ring of uridine 1498 (m3U1498) in 16S rRNA. Acts on the fully assembled 30S ribosomal subunit.</text>
</comment>
<evidence type="ECO:0000256" key="5">
    <source>
        <dbReference type="ARBA" id="ARBA00022603"/>
    </source>
</evidence>
<comment type="caution">
    <text evidence="13">The sequence shown here is derived from an EMBL/GenBank/DDBJ whole genome shotgun (WGS) entry which is preliminary data.</text>
</comment>
<dbReference type="InterPro" id="IPR029026">
    <property type="entry name" value="tRNA_m1G_MTases_N"/>
</dbReference>
<feature type="domain" description="Ribosomal RNA small subunit methyltransferase E methyltransferase" evidence="11">
    <location>
        <begin position="73"/>
        <end position="237"/>
    </location>
</feature>
<dbReference type="Proteomes" id="UP000239068">
    <property type="component" value="Unassembled WGS sequence"/>
</dbReference>
<evidence type="ECO:0000256" key="7">
    <source>
        <dbReference type="ARBA" id="ARBA00022691"/>
    </source>
</evidence>
<dbReference type="GO" id="GO:0070042">
    <property type="term" value="F:rRNA (uridine-N3-)-methyltransferase activity"/>
    <property type="evidence" value="ECO:0007669"/>
    <property type="project" value="TreeGrafter"/>
</dbReference>
<feature type="domain" description="Ribosomal RNA small subunit methyltransferase E PUA-like" evidence="12">
    <location>
        <begin position="22"/>
        <end position="65"/>
    </location>
</feature>
<evidence type="ECO:0000256" key="4">
    <source>
        <dbReference type="ARBA" id="ARBA00022552"/>
    </source>
</evidence>
<evidence type="ECO:0000256" key="3">
    <source>
        <dbReference type="ARBA" id="ARBA00022490"/>
    </source>
</evidence>
<evidence type="ECO:0000313" key="14">
    <source>
        <dbReference type="Proteomes" id="UP000239068"/>
    </source>
</evidence>
<keyword evidence="3 10" id="KW-0963">Cytoplasm</keyword>
<comment type="subcellular location">
    <subcellularLocation>
        <location evidence="1 10">Cytoplasm</location>
    </subcellularLocation>
</comment>
<dbReference type="InterPro" id="IPR015947">
    <property type="entry name" value="PUA-like_sf"/>
</dbReference>
<keyword evidence="4 10" id="KW-0698">rRNA processing</keyword>
<protein>
    <recommendedName>
        <fullName evidence="10">Ribosomal RNA small subunit methyltransferase E</fullName>
        <ecNumber evidence="10">2.1.1.193</ecNumber>
    </recommendedName>
</protein>
<dbReference type="GO" id="GO:0070475">
    <property type="term" value="P:rRNA base methylation"/>
    <property type="evidence" value="ECO:0007669"/>
    <property type="project" value="TreeGrafter"/>
</dbReference>
<proteinExistence type="inferred from homology"/>
<organism evidence="13 14">
    <name type="scientific">Polaribacter glomeratus</name>
    <dbReference type="NCBI Taxonomy" id="102"/>
    <lineage>
        <taxon>Bacteria</taxon>
        <taxon>Pseudomonadati</taxon>
        <taxon>Bacteroidota</taxon>
        <taxon>Flavobacteriia</taxon>
        <taxon>Flavobacteriales</taxon>
        <taxon>Flavobacteriaceae</taxon>
    </lineage>
</organism>
<keyword evidence="5 10" id="KW-0489">Methyltransferase</keyword>
<dbReference type="PANTHER" id="PTHR30027">
    <property type="entry name" value="RIBOSOMAL RNA SMALL SUBUNIT METHYLTRANSFERASE E"/>
    <property type="match status" value="1"/>
</dbReference>
<keyword evidence="6 10" id="KW-0808">Transferase</keyword>
<dbReference type="NCBIfam" id="NF008702">
    <property type="entry name" value="PRK11713.6-1"/>
    <property type="match status" value="1"/>
</dbReference>
<evidence type="ECO:0000256" key="6">
    <source>
        <dbReference type="ARBA" id="ARBA00022679"/>
    </source>
</evidence>
<dbReference type="PANTHER" id="PTHR30027:SF3">
    <property type="entry name" value="16S RRNA (URACIL(1498)-N(3))-METHYLTRANSFERASE"/>
    <property type="match status" value="1"/>
</dbReference>
<dbReference type="InterPro" id="IPR029028">
    <property type="entry name" value="Alpha/beta_knot_MTases"/>
</dbReference>
<dbReference type="Pfam" id="PF04452">
    <property type="entry name" value="Methyltrans_RNA"/>
    <property type="match status" value="1"/>
</dbReference>
<evidence type="ECO:0000259" key="12">
    <source>
        <dbReference type="Pfam" id="PF20260"/>
    </source>
</evidence>
<evidence type="ECO:0000259" key="11">
    <source>
        <dbReference type="Pfam" id="PF04452"/>
    </source>
</evidence>
<dbReference type="InterPro" id="IPR046887">
    <property type="entry name" value="RsmE_PUA-like"/>
</dbReference>
<dbReference type="GO" id="GO:0005737">
    <property type="term" value="C:cytoplasm"/>
    <property type="evidence" value="ECO:0007669"/>
    <property type="project" value="UniProtKB-SubCell"/>
</dbReference>
<keyword evidence="14" id="KW-1185">Reference proteome</keyword>
<dbReference type="EMBL" id="MSCM01000001">
    <property type="protein sequence ID" value="PQJ81199.1"/>
    <property type="molecule type" value="Genomic_DNA"/>
</dbReference>
<keyword evidence="7 10" id="KW-0949">S-adenosyl-L-methionine</keyword>
<comment type="catalytic activity">
    <reaction evidence="9 10">
        <text>uridine(1498) in 16S rRNA + S-adenosyl-L-methionine = N(3)-methyluridine(1498) in 16S rRNA + S-adenosyl-L-homocysteine + H(+)</text>
        <dbReference type="Rhea" id="RHEA:42920"/>
        <dbReference type="Rhea" id="RHEA-COMP:10283"/>
        <dbReference type="Rhea" id="RHEA-COMP:10284"/>
        <dbReference type="ChEBI" id="CHEBI:15378"/>
        <dbReference type="ChEBI" id="CHEBI:57856"/>
        <dbReference type="ChEBI" id="CHEBI:59789"/>
        <dbReference type="ChEBI" id="CHEBI:65315"/>
        <dbReference type="ChEBI" id="CHEBI:74502"/>
        <dbReference type="EC" id="2.1.1.193"/>
    </reaction>
</comment>
<dbReference type="Gene3D" id="2.40.240.20">
    <property type="entry name" value="Hypothetical PUA domain-like, domain 1"/>
    <property type="match status" value="1"/>
</dbReference>
<dbReference type="Pfam" id="PF20260">
    <property type="entry name" value="PUA_4"/>
    <property type="match status" value="1"/>
</dbReference>
<dbReference type="SUPFAM" id="SSF88697">
    <property type="entry name" value="PUA domain-like"/>
    <property type="match status" value="1"/>
</dbReference>